<proteinExistence type="inferred from homology"/>
<name>M5FWB9_DACPD</name>
<dbReference type="EMBL" id="JH795862">
    <property type="protein sequence ID" value="EJU02186.1"/>
    <property type="molecule type" value="Genomic_DNA"/>
</dbReference>
<dbReference type="GO" id="GO:0006338">
    <property type="term" value="P:chromatin remodeling"/>
    <property type="evidence" value="ECO:0007669"/>
    <property type="project" value="TreeGrafter"/>
</dbReference>
<evidence type="ECO:0000256" key="5">
    <source>
        <dbReference type="RuleBase" id="RU362067"/>
    </source>
</evidence>
<dbReference type="EC" id="1.4.3.-" evidence="5"/>
<feature type="binding site" evidence="4">
    <location>
        <position position="361"/>
    </location>
    <ligand>
        <name>substrate</name>
    </ligand>
</feature>
<evidence type="ECO:0000313" key="8">
    <source>
        <dbReference type="Proteomes" id="UP000030653"/>
    </source>
</evidence>
<keyword evidence="3 5" id="KW-0560">Oxidoreductase</keyword>
<reference evidence="7 8" key="1">
    <citation type="journal article" date="2012" name="Science">
        <title>The Paleozoic origin of enzymatic lignin decomposition reconstructed from 31 fungal genomes.</title>
        <authorList>
            <person name="Floudas D."/>
            <person name="Binder M."/>
            <person name="Riley R."/>
            <person name="Barry K."/>
            <person name="Blanchette R.A."/>
            <person name="Henrissat B."/>
            <person name="Martinez A.T."/>
            <person name="Otillar R."/>
            <person name="Spatafora J.W."/>
            <person name="Yadav J.S."/>
            <person name="Aerts A."/>
            <person name="Benoit I."/>
            <person name="Boyd A."/>
            <person name="Carlson A."/>
            <person name="Copeland A."/>
            <person name="Coutinho P.M."/>
            <person name="de Vries R.P."/>
            <person name="Ferreira P."/>
            <person name="Findley K."/>
            <person name="Foster B."/>
            <person name="Gaskell J."/>
            <person name="Glotzer D."/>
            <person name="Gorecki P."/>
            <person name="Heitman J."/>
            <person name="Hesse C."/>
            <person name="Hori C."/>
            <person name="Igarashi K."/>
            <person name="Jurgens J.A."/>
            <person name="Kallen N."/>
            <person name="Kersten P."/>
            <person name="Kohler A."/>
            <person name="Kuees U."/>
            <person name="Kumar T.K.A."/>
            <person name="Kuo A."/>
            <person name="LaButti K."/>
            <person name="Larrondo L.F."/>
            <person name="Lindquist E."/>
            <person name="Ling A."/>
            <person name="Lombard V."/>
            <person name="Lucas S."/>
            <person name="Lundell T."/>
            <person name="Martin R."/>
            <person name="McLaughlin D.J."/>
            <person name="Morgenstern I."/>
            <person name="Morin E."/>
            <person name="Murat C."/>
            <person name="Nagy L.G."/>
            <person name="Nolan M."/>
            <person name="Ohm R.A."/>
            <person name="Patyshakuliyeva A."/>
            <person name="Rokas A."/>
            <person name="Ruiz-Duenas F.J."/>
            <person name="Sabat G."/>
            <person name="Salamov A."/>
            <person name="Samejima M."/>
            <person name="Schmutz J."/>
            <person name="Slot J.C."/>
            <person name="St John F."/>
            <person name="Stenlid J."/>
            <person name="Sun H."/>
            <person name="Sun S."/>
            <person name="Syed K."/>
            <person name="Tsang A."/>
            <person name="Wiebenga A."/>
            <person name="Young D."/>
            <person name="Pisabarro A."/>
            <person name="Eastwood D.C."/>
            <person name="Martin F."/>
            <person name="Cullen D."/>
            <person name="Grigoriev I.V."/>
            <person name="Hibbett D.S."/>
        </authorList>
    </citation>
    <scope>NUCLEOTIDE SEQUENCE [LARGE SCALE GENOMIC DNA]</scope>
    <source>
        <strain evidence="7 8">DJM-731 SS1</strain>
    </source>
</reference>
<dbReference type="GO" id="GO:0050660">
    <property type="term" value="F:flavin adenine dinucleotide binding"/>
    <property type="evidence" value="ECO:0007669"/>
    <property type="project" value="TreeGrafter"/>
</dbReference>
<dbReference type="GO" id="GO:0016491">
    <property type="term" value="F:oxidoreductase activity"/>
    <property type="evidence" value="ECO:0007669"/>
    <property type="project" value="UniProtKB-KW"/>
</dbReference>
<dbReference type="RefSeq" id="XP_040629083.1">
    <property type="nucleotide sequence ID" value="XM_040777639.1"/>
</dbReference>
<dbReference type="SUPFAM" id="SSF51905">
    <property type="entry name" value="FAD/NAD(P)-binding domain"/>
    <property type="match status" value="1"/>
</dbReference>
<gene>
    <name evidence="7" type="ORF">DACRYDRAFT_99903</name>
</gene>
<protein>
    <recommendedName>
        <fullName evidence="5">Amine oxidase</fullName>
        <ecNumber evidence="5">1.4.3.-</ecNumber>
    </recommendedName>
</protein>
<keyword evidence="8" id="KW-1185">Reference proteome</keyword>
<dbReference type="SUPFAM" id="SSF54373">
    <property type="entry name" value="FAD-linked reductases, C-terminal domain"/>
    <property type="match status" value="1"/>
</dbReference>
<dbReference type="InterPro" id="IPR001613">
    <property type="entry name" value="Flavin_amine_oxidase"/>
</dbReference>
<dbReference type="PANTHER" id="PTHR10742:SF386">
    <property type="entry name" value="LYSINE-SPECIFIC HISTONE DEMETHYLASE 1A"/>
    <property type="match status" value="1"/>
</dbReference>
<keyword evidence="5" id="KW-0285">Flavoprotein</keyword>
<accession>M5FWB9</accession>
<evidence type="ECO:0000256" key="2">
    <source>
        <dbReference type="ARBA" id="ARBA00005995"/>
    </source>
</evidence>
<dbReference type="InterPro" id="IPR002937">
    <property type="entry name" value="Amino_oxidase"/>
</dbReference>
<evidence type="ECO:0000256" key="3">
    <source>
        <dbReference type="ARBA" id="ARBA00023002"/>
    </source>
</evidence>
<dbReference type="InterPro" id="IPR050281">
    <property type="entry name" value="Flavin_monoamine_oxidase"/>
</dbReference>
<dbReference type="Gene3D" id="3.50.50.60">
    <property type="entry name" value="FAD/NAD(P)-binding domain"/>
    <property type="match status" value="1"/>
</dbReference>
<dbReference type="STRING" id="1858805.M5FWB9"/>
<dbReference type="PRINTS" id="PR00757">
    <property type="entry name" value="AMINEOXDASEF"/>
</dbReference>
<dbReference type="Gene3D" id="3.90.660.10">
    <property type="match status" value="1"/>
</dbReference>
<organism evidence="7 8">
    <name type="scientific">Dacryopinax primogenitus (strain DJM 731)</name>
    <name type="common">Brown rot fungus</name>
    <dbReference type="NCBI Taxonomy" id="1858805"/>
    <lineage>
        <taxon>Eukaryota</taxon>
        <taxon>Fungi</taxon>
        <taxon>Dikarya</taxon>
        <taxon>Basidiomycota</taxon>
        <taxon>Agaricomycotina</taxon>
        <taxon>Dacrymycetes</taxon>
        <taxon>Dacrymycetales</taxon>
        <taxon>Dacrymycetaceae</taxon>
        <taxon>Dacryopinax</taxon>
    </lineage>
</organism>
<dbReference type="HOGENOM" id="CLU_004498_7_0_1"/>
<evidence type="ECO:0000256" key="4">
    <source>
        <dbReference type="PIRSR" id="PIRSR601613-1"/>
    </source>
</evidence>
<dbReference type="AlphaFoldDB" id="M5FWB9"/>
<dbReference type="PANTHER" id="PTHR10742">
    <property type="entry name" value="FLAVIN MONOAMINE OXIDASE"/>
    <property type="match status" value="1"/>
</dbReference>
<feature type="binding site" evidence="4">
    <location>
        <position position="26"/>
    </location>
    <ligand>
        <name>FAD</name>
        <dbReference type="ChEBI" id="CHEBI:57692"/>
    </ligand>
</feature>
<dbReference type="GO" id="GO:0003682">
    <property type="term" value="F:chromatin binding"/>
    <property type="evidence" value="ECO:0007669"/>
    <property type="project" value="TreeGrafter"/>
</dbReference>
<evidence type="ECO:0000259" key="6">
    <source>
        <dbReference type="Pfam" id="PF01593"/>
    </source>
</evidence>
<feature type="binding site" evidence="4">
    <location>
        <begin position="45"/>
        <end position="46"/>
    </location>
    <ligand>
        <name>FAD</name>
        <dbReference type="ChEBI" id="CHEBI:57692"/>
    </ligand>
</feature>
<dbReference type="OrthoDB" id="5046242at2759"/>
<evidence type="ECO:0000256" key="1">
    <source>
        <dbReference type="ARBA" id="ARBA00001974"/>
    </source>
</evidence>
<dbReference type="GeneID" id="63692701"/>
<feature type="domain" description="Amine oxidase" evidence="6">
    <location>
        <begin position="25"/>
        <end position="481"/>
    </location>
</feature>
<dbReference type="InterPro" id="IPR036188">
    <property type="entry name" value="FAD/NAD-bd_sf"/>
</dbReference>
<keyword evidence="5" id="KW-0274">FAD</keyword>
<dbReference type="Pfam" id="PF01593">
    <property type="entry name" value="Amino_oxidase"/>
    <property type="match status" value="1"/>
</dbReference>
<evidence type="ECO:0000313" key="7">
    <source>
        <dbReference type="EMBL" id="EJU02186.1"/>
    </source>
</evidence>
<feature type="binding site" evidence="4">
    <location>
        <position position="234"/>
    </location>
    <ligand>
        <name>FAD</name>
        <dbReference type="ChEBI" id="CHEBI:57692"/>
    </ligand>
</feature>
<sequence>MYAFTSPPSHLPTFEADVLILGAGISGLAAARHLALEGRKVLLLEARDRIGGRIHTIPFGPGVAELGASFIHGVWGNPVWEVARKIGLPTKVLEERSGAVRDHQGKTLPPEKEQVIAGNAYETVFFHLRDTSQHSSPPPSSASLATALFTPSSPLYHNIPPTDSLSRFQVAAAARSWSGWTGADLTKVSYRWWGFERDTKGPDAAVVGGYIKLAEWCERTVLEKGGKVRLGEEVVHVTVDGNGVKVNTKSTRTEETRAHRAPYCLITFPLGVLKARAARLFTPPLPPRRLASISRLGHGLLNKVQVLYSSAWWAETHTNDNFFLLPDPSDPGNTLGNPESPQGIYTLNMWSVEQVPAFCFFLGGTAGTNLETMSDVEVESWARGMVKRYFSPDQEPPEPAKIVRTGWAHDPYALGSYSYIPPSPSDVHEQDGAEVPSALDMIELSRPLFGKLFWAGEHTEMDEYASVHGAWASGVREGRAIEVMLANRDDEESAA</sequence>
<comment type="cofactor">
    <cofactor evidence="1 5">
        <name>FAD</name>
        <dbReference type="ChEBI" id="CHEBI:57692"/>
    </cofactor>
</comment>
<comment type="similarity">
    <text evidence="2 5">Belongs to the flavin monoamine oxidase family.</text>
</comment>
<dbReference type="OMA" id="CWDQDEC"/>
<dbReference type="Proteomes" id="UP000030653">
    <property type="component" value="Unassembled WGS sequence"/>
</dbReference>